<reference evidence="2 3" key="3">
    <citation type="journal article" date="2015" name="Genome Announc.">
        <title>Draft Genome Sequence of the Archiascomycetous Yeast Saitoella complicata.</title>
        <authorList>
            <person name="Yamauchi K."/>
            <person name="Kondo S."/>
            <person name="Hamamoto M."/>
            <person name="Takahashi Y."/>
            <person name="Ogura Y."/>
            <person name="Hayashi T."/>
            <person name="Nishida H."/>
        </authorList>
    </citation>
    <scope>NUCLEOTIDE SEQUENCE [LARGE SCALE GENOMIC DNA]</scope>
    <source>
        <strain evidence="2 3">NRRL Y-17804</strain>
    </source>
</reference>
<keyword evidence="1" id="KW-0732">Signal</keyword>
<dbReference type="AlphaFoldDB" id="A0A0E9NJF7"/>
<gene>
    <name evidence="2" type="ORF">G7K_3684-t1</name>
</gene>
<dbReference type="EMBL" id="BACD03000023">
    <property type="protein sequence ID" value="GAO49535.1"/>
    <property type="molecule type" value="Genomic_DNA"/>
</dbReference>
<feature type="chain" id="PRO_5002430420" evidence="1">
    <location>
        <begin position="28"/>
        <end position="68"/>
    </location>
</feature>
<feature type="signal peptide" evidence="1">
    <location>
        <begin position="1"/>
        <end position="27"/>
    </location>
</feature>
<protein>
    <submittedName>
        <fullName evidence="2">Uncharacterized protein</fullName>
    </submittedName>
</protein>
<keyword evidence="3" id="KW-1185">Reference proteome</keyword>
<evidence type="ECO:0000313" key="3">
    <source>
        <dbReference type="Proteomes" id="UP000033140"/>
    </source>
</evidence>
<reference evidence="2 3" key="2">
    <citation type="journal article" date="2014" name="J. Gen. Appl. Microbiol.">
        <title>The early diverging ascomycetous budding yeast Saitoella complicata has three histone deacetylases belonging to the Clr6, Hos2, and Rpd3 lineages.</title>
        <authorList>
            <person name="Nishida H."/>
            <person name="Matsumoto T."/>
            <person name="Kondo S."/>
            <person name="Hamamoto M."/>
            <person name="Yoshikawa H."/>
        </authorList>
    </citation>
    <scope>NUCLEOTIDE SEQUENCE [LARGE SCALE GENOMIC DNA]</scope>
    <source>
        <strain evidence="2 3">NRRL Y-17804</strain>
    </source>
</reference>
<comment type="caution">
    <text evidence="2">The sequence shown here is derived from an EMBL/GenBank/DDBJ whole genome shotgun (WGS) entry which is preliminary data.</text>
</comment>
<organism evidence="2 3">
    <name type="scientific">Saitoella complicata (strain BCRC 22490 / CBS 7301 / JCM 7358 / NBRC 10748 / NRRL Y-17804)</name>
    <dbReference type="NCBI Taxonomy" id="698492"/>
    <lineage>
        <taxon>Eukaryota</taxon>
        <taxon>Fungi</taxon>
        <taxon>Dikarya</taxon>
        <taxon>Ascomycota</taxon>
        <taxon>Taphrinomycotina</taxon>
        <taxon>Taphrinomycotina incertae sedis</taxon>
        <taxon>Saitoella</taxon>
    </lineage>
</organism>
<dbReference type="Proteomes" id="UP000033140">
    <property type="component" value="Unassembled WGS sequence"/>
</dbReference>
<reference evidence="2 3" key="1">
    <citation type="journal article" date="2011" name="J. Gen. Appl. Microbiol.">
        <title>Draft genome sequencing of the enigmatic yeast Saitoella complicata.</title>
        <authorList>
            <person name="Nishida H."/>
            <person name="Hamamoto M."/>
            <person name="Sugiyama J."/>
        </authorList>
    </citation>
    <scope>NUCLEOTIDE SEQUENCE [LARGE SCALE GENOMIC DNA]</scope>
    <source>
        <strain evidence="2 3">NRRL Y-17804</strain>
    </source>
</reference>
<evidence type="ECO:0000313" key="2">
    <source>
        <dbReference type="EMBL" id="GAO49535.1"/>
    </source>
</evidence>
<evidence type="ECO:0000256" key="1">
    <source>
        <dbReference type="SAM" id="SignalP"/>
    </source>
</evidence>
<name>A0A0E9NJF7_SAICN</name>
<proteinExistence type="predicted"/>
<accession>A0A0E9NJF7</accession>
<sequence length="68" mass="7372">MTDCNSTTNCSWHILLYSWTTLEGAVAHFTECNILEVGTATISLVHPTLSFFVGTFSTTSTSVRVDGV</sequence>